<comment type="similarity">
    <text evidence="2">Belongs to the TRAFAC class TrmE-Era-EngA-EngB-Septin-like GTPase superfamily. EngB GTPase family.</text>
</comment>
<name>A0ABQ9DY03_TEGGR</name>
<evidence type="ECO:0000313" key="10">
    <source>
        <dbReference type="Proteomes" id="UP001217089"/>
    </source>
</evidence>
<evidence type="ECO:0000256" key="4">
    <source>
        <dbReference type="ARBA" id="ARBA00022723"/>
    </source>
</evidence>
<keyword evidence="10" id="KW-1185">Reference proteome</keyword>
<dbReference type="InterPro" id="IPR030393">
    <property type="entry name" value="G_ENGB_dom"/>
</dbReference>
<evidence type="ECO:0000256" key="5">
    <source>
        <dbReference type="ARBA" id="ARBA00022741"/>
    </source>
</evidence>
<comment type="caution">
    <text evidence="9">The sequence shown here is derived from an EMBL/GenBank/DDBJ whole genome shotgun (WGS) entry which is preliminary data.</text>
</comment>
<dbReference type="SUPFAM" id="SSF52540">
    <property type="entry name" value="P-loop containing nucleoside triphosphate hydrolases"/>
    <property type="match status" value="1"/>
</dbReference>
<dbReference type="NCBIfam" id="TIGR03598">
    <property type="entry name" value="GTPase_YsxC"/>
    <property type="match status" value="1"/>
</dbReference>
<dbReference type="PANTHER" id="PTHR46498:SF1">
    <property type="entry name" value="GTP-BINDING PROTEIN 8"/>
    <property type="match status" value="1"/>
</dbReference>
<comment type="cofactor">
    <cofactor evidence="1">
        <name>Mg(2+)</name>
        <dbReference type="ChEBI" id="CHEBI:18420"/>
    </cofactor>
</comment>
<evidence type="ECO:0000259" key="8">
    <source>
        <dbReference type="PROSITE" id="PS51706"/>
    </source>
</evidence>
<dbReference type="EMBL" id="JARBDR010000923">
    <property type="protein sequence ID" value="KAJ8298133.1"/>
    <property type="molecule type" value="Genomic_DNA"/>
</dbReference>
<dbReference type="InterPro" id="IPR006073">
    <property type="entry name" value="GTP-bd"/>
</dbReference>
<dbReference type="PANTHER" id="PTHR46498">
    <property type="entry name" value="GTP-BINDING PROTEIN 8"/>
    <property type="match status" value="1"/>
</dbReference>
<organism evidence="9 10">
    <name type="scientific">Tegillarca granosa</name>
    <name type="common">Malaysian cockle</name>
    <name type="synonym">Anadara granosa</name>
    <dbReference type="NCBI Taxonomy" id="220873"/>
    <lineage>
        <taxon>Eukaryota</taxon>
        <taxon>Metazoa</taxon>
        <taxon>Spiralia</taxon>
        <taxon>Lophotrochozoa</taxon>
        <taxon>Mollusca</taxon>
        <taxon>Bivalvia</taxon>
        <taxon>Autobranchia</taxon>
        <taxon>Pteriomorphia</taxon>
        <taxon>Arcoida</taxon>
        <taxon>Arcoidea</taxon>
        <taxon>Arcidae</taxon>
        <taxon>Tegillarca</taxon>
    </lineage>
</organism>
<keyword evidence="7" id="KW-0342">GTP-binding</keyword>
<evidence type="ECO:0000256" key="7">
    <source>
        <dbReference type="ARBA" id="ARBA00023134"/>
    </source>
</evidence>
<protein>
    <recommendedName>
        <fullName evidence="3">GTP-binding protein 8</fullName>
    </recommendedName>
</protein>
<feature type="domain" description="EngB-type G" evidence="8">
    <location>
        <begin position="112"/>
        <end position="274"/>
    </location>
</feature>
<dbReference type="PROSITE" id="PS51706">
    <property type="entry name" value="G_ENGB"/>
    <property type="match status" value="1"/>
</dbReference>
<proteinExistence type="inferred from homology"/>
<gene>
    <name evidence="9" type="ORF">KUTeg_024664</name>
</gene>
<dbReference type="CDD" id="cd01876">
    <property type="entry name" value="YihA_EngB"/>
    <property type="match status" value="1"/>
</dbReference>
<dbReference type="InterPro" id="IPR027417">
    <property type="entry name" value="P-loop_NTPase"/>
</dbReference>
<dbReference type="Gene3D" id="3.40.50.300">
    <property type="entry name" value="P-loop containing nucleotide triphosphate hydrolases"/>
    <property type="match status" value="1"/>
</dbReference>
<dbReference type="Proteomes" id="UP001217089">
    <property type="component" value="Unassembled WGS sequence"/>
</dbReference>
<dbReference type="Pfam" id="PF01926">
    <property type="entry name" value="MMR_HSR1"/>
    <property type="match status" value="1"/>
</dbReference>
<sequence length="274" mass="31163">MRKSVCMFLSPLRKHYQKSWSVLKEILTRKSSQNIHTCCSLSASETIRKVASNPIMDLQPYISIPIVPEGDLVFQPTEEEVTAGTQLFIPKPKHDIRFIKSVVDLEKLPYYKVPEVAFLGVSNVGKSSLIQAMFSKAIDAFNKVSVSKKPGHTRTLRFFQVGNSFSLVDMPGYGENMPHHYVSSVESYLQTRKKLVRSFLLINGETGIHEHDEIGIKMMEEFGIPYILVMTKIDKVSKSVLLKNLLSLMEYRKKKTHYCLAQPFMVSSVEEVLV</sequence>
<keyword evidence="5" id="KW-0547">Nucleotide-binding</keyword>
<dbReference type="InterPro" id="IPR052279">
    <property type="entry name" value="EngB_GTPase"/>
</dbReference>
<accession>A0ABQ9DY03</accession>
<reference evidence="9 10" key="1">
    <citation type="submission" date="2022-12" db="EMBL/GenBank/DDBJ databases">
        <title>Chromosome-level genome of Tegillarca granosa.</title>
        <authorList>
            <person name="Kim J."/>
        </authorList>
    </citation>
    <scope>NUCLEOTIDE SEQUENCE [LARGE SCALE GENOMIC DNA]</scope>
    <source>
        <strain evidence="9">Teg-2019</strain>
        <tissue evidence="9">Adductor muscle</tissue>
    </source>
</reference>
<evidence type="ECO:0000313" key="9">
    <source>
        <dbReference type="EMBL" id="KAJ8298133.1"/>
    </source>
</evidence>
<evidence type="ECO:0000256" key="2">
    <source>
        <dbReference type="ARBA" id="ARBA00009638"/>
    </source>
</evidence>
<keyword evidence="4" id="KW-0479">Metal-binding</keyword>
<evidence type="ECO:0000256" key="1">
    <source>
        <dbReference type="ARBA" id="ARBA00001946"/>
    </source>
</evidence>
<keyword evidence="6" id="KW-0460">Magnesium</keyword>
<evidence type="ECO:0000256" key="3">
    <source>
        <dbReference type="ARBA" id="ARBA00015370"/>
    </source>
</evidence>
<evidence type="ECO:0000256" key="6">
    <source>
        <dbReference type="ARBA" id="ARBA00022842"/>
    </source>
</evidence>
<dbReference type="InterPro" id="IPR019987">
    <property type="entry name" value="GTP-bd_ribosome_bio_YsxC"/>
</dbReference>